<dbReference type="Proteomes" id="UP001206089">
    <property type="component" value="Unassembled WGS sequence"/>
</dbReference>
<reference evidence="9" key="1">
    <citation type="journal article" date="2015" name="Appl. Environ. Microbiol.">
        <title>Eight Novel Capsular Polysaccharide Synthesis Gene Loci Identified in Nontypeable Streptococcus suis Isolates.</title>
        <authorList>
            <person name="Zheng H."/>
            <person name="Ji S."/>
            <person name="Liu Z."/>
            <person name="Lan R."/>
            <person name="Huang Y."/>
            <person name="Bai X."/>
            <person name="Gottschalk M."/>
            <person name="Xu J."/>
        </authorList>
    </citation>
    <scope>NUCLEOTIDE SEQUENCE</scope>
    <source>
        <strain evidence="7">YS133_seq</strain>
        <strain evidence="8">YS33_seq</strain>
        <strain evidence="9">YS37_seq</strain>
        <strain evidence="10">YS73_seq</strain>
        <strain evidence="11">YS86_seq</strain>
    </source>
</reference>
<dbReference type="EMBL" id="KM972288">
    <property type="protein sequence ID" value="AKE80595.1"/>
    <property type="molecule type" value="Genomic_DNA"/>
</dbReference>
<evidence type="ECO:0000256" key="1">
    <source>
        <dbReference type="ARBA" id="ARBA00004651"/>
    </source>
</evidence>
<feature type="transmembrane region" description="Helical" evidence="6">
    <location>
        <begin position="292"/>
        <end position="315"/>
    </location>
</feature>
<reference evidence="12" key="2">
    <citation type="submission" date="2022-07" db="EMBL/GenBank/DDBJ databases">
        <authorList>
            <person name="Peng Z."/>
        </authorList>
    </citation>
    <scope>NUCLEOTIDE SEQUENCE</scope>
    <source>
        <strain evidence="12">2022WUSS069</strain>
    </source>
</reference>
<evidence type="ECO:0000313" key="7">
    <source>
        <dbReference type="EMBL" id="AKE79566.1"/>
    </source>
</evidence>
<keyword evidence="5 6" id="KW-0472">Membrane</keyword>
<feature type="transmembrane region" description="Helical" evidence="6">
    <location>
        <begin position="112"/>
        <end position="134"/>
    </location>
</feature>
<evidence type="ECO:0000313" key="8">
    <source>
        <dbReference type="EMBL" id="AKE80039.1"/>
    </source>
</evidence>
<dbReference type="AlphaFoldDB" id="A0A0F6UY57"/>
<feature type="transmembrane region" description="Helical" evidence="6">
    <location>
        <begin position="410"/>
        <end position="431"/>
    </location>
</feature>
<dbReference type="GO" id="GO:0005886">
    <property type="term" value="C:plasma membrane"/>
    <property type="evidence" value="ECO:0007669"/>
    <property type="project" value="UniProtKB-SubCell"/>
</dbReference>
<dbReference type="InterPro" id="IPR050833">
    <property type="entry name" value="Poly_Biosynth_Transport"/>
</dbReference>
<organism evidence="9">
    <name type="scientific">Streptococcus suis</name>
    <dbReference type="NCBI Taxonomy" id="1307"/>
    <lineage>
        <taxon>Bacteria</taxon>
        <taxon>Bacillati</taxon>
        <taxon>Bacillota</taxon>
        <taxon>Bacilli</taxon>
        <taxon>Lactobacillales</taxon>
        <taxon>Streptococcaceae</taxon>
        <taxon>Streptococcus</taxon>
    </lineage>
</organism>
<evidence type="ECO:0000313" key="10">
    <source>
        <dbReference type="EMBL" id="AKE80384.1"/>
    </source>
</evidence>
<evidence type="ECO:0000256" key="2">
    <source>
        <dbReference type="ARBA" id="ARBA00022475"/>
    </source>
</evidence>
<evidence type="ECO:0000313" key="11">
    <source>
        <dbReference type="EMBL" id="AKE80595.1"/>
    </source>
</evidence>
<feature type="transmembrane region" description="Helical" evidence="6">
    <location>
        <begin position="146"/>
        <end position="167"/>
    </location>
</feature>
<dbReference type="EMBL" id="KM972266">
    <property type="protein sequence ID" value="AKE80101.1"/>
    <property type="molecule type" value="Genomic_DNA"/>
</dbReference>
<dbReference type="EMBL" id="KM972241">
    <property type="protein sequence ID" value="AKE79566.1"/>
    <property type="molecule type" value="Genomic_DNA"/>
</dbReference>
<accession>A0A0F6UY57</accession>
<dbReference type="EMBL" id="KM972263">
    <property type="protein sequence ID" value="AKE80039.1"/>
    <property type="molecule type" value="Genomic_DNA"/>
</dbReference>
<feature type="transmembrane region" description="Helical" evidence="6">
    <location>
        <begin position="383"/>
        <end position="403"/>
    </location>
</feature>
<evidence type="ECO:0000256" key="5">
    <source>
        <dbReference type="ARBA" id="ARBA00023136"/>
    </source>
</evidence>
<dbReference type="EMBL" id="KM972278">
    <property type="protein sequence ID" value="AKE80384.1"/>
    <property type="molecule type" value="Genomic_DNA"/>
</dbReference>
<feature type="transmembrane region" description="Helical" evidence="6">
    <location>
        <begin position="437"/>
        <end position="454"/>
    </location>
</feature>
<keyword evidence="4 6" id="KW-1133">Transmembrane helix</keyword>
<feature type="transmembrane region" description="Helical" evidence="6">
    <location>
        <begin position="354"/>
        <end position="377"/>
    </location>
</feature>
<gene>
    <name evidence="9" type="primary">cpsO</name>
    <name evidence="12" type="ORF">NQD44_08660</name>
    <name evidence="7" type="ORF">YS133.seq-orf00018</name>
    <name evidence="8" type="ORF">YS33.seq-orf00018</name>
    <name evidence="9" type="ORF">YS37.seq-orf00018</name>
    <name evidence="10" type="ORF">YS73.seq-orf00017</name>
    <name evidence="11" type="ORF">YS86.seq-orf00017</name>
</gene>
<dbReference type="EMBL" id="JANJPK010000025">
    <property type="protein sequence ID" value="MCR1233173.1"/>
    <property type="molecule type" value="Genomic_DNA"/>
</dbReference>
<comment type="subcellular location">
    <subcellularLocation>
        <location evidence="1">Cell membrane</location>
        <topology evidence="1">Multi-pass membrane protein</topology>
    </subcellularLocation>
</comment>
<protein>
    <submittedName>
        <fullName evidence="9">Wzx</fullName>
    </submittedName>
</protein>
<evidence type="ECO:0000256" key="6">
    <source>
        <dbReference type="SAM" id="Phobius"/>
    </source>
</evidence>
<evidence type="ECO:0000256" key="4">
    <source>
        <dbReference type="ARBA" id="ARBA00022989"/>
    </source>
</evidence>
<dbReference type="PANTHER" id="PTHR30250:SF11">
    <property type="entry name" value="O-ANTIGEN TRANSPORTER-RELATED"/>
    <property type="match status" value="1"/>
</dbReference>
<feature type="transmembrane region" description="Helical" evidence="6">
    <location>
        <begin position="39"/>
        <end position="58"/>
    </location>
</feature>
<sequence length="463" mass="52887">MKKLLLNSSYAITSNLLSLLVSTLVILILPKLIGVEEYGYWQLYLFYTSYVGFAHLGWIDGIYLKYGGEEYERLDKQKFFSQFIAYSLFQTIIAILIFVVGNSIDVGTNKEFIFNMLSLTLLATNLRFFVIYLLQTTNLIKESARIMILDRVLYICLLLGLIAGGIYSYKLMIVVDVIGRFISLFYGIYLCRDIIVHKLTFFKFDISEVIDNIKVGSNLMLSNVASMLVIGTVRLGIEKRWDVATFGKISLTLSISNLIMTFINAVGIVIFPMLKRTEKSELPELYVKIRTLLMPVLLGFLLLFFPLRTVLMIWLPKYADSLLYMALIFPISVFEGKMALLINTYLKAFRMERTILFVNLLSMLLSVLLTIVTTFIFPNLILATLSITFLLFFRCFLAEMLLAKSLEISVALDALIEAIIAVIFIFAAWALPSLAGFLVYLIIYIIYMWIKIGSNKSLFTRLK</sequence>
<feature type="transmembrane region" description="Helical" evidence="6">
    <location>
        <begin position="249"/>
        <end position="271"/>
    </location>
</feature>
<name>A0A0F6UY57_STRSU</name>
<feature type="transmembrane region" description="Helical" evidence="6">
    <location>
        <begin position="321"/>
        <end position="342"/>
    </location>
</feature>
<evidence type="ECO:0000313" key="9">
    <source>
        <dbReference type="EMBL" id="AKE80101.1"/>
    </source>
</evidence>
<dbReference type="RefSeq" id="WP_044694133.1">
    <property type="nucleotide sequence ID" value="NZ_CEER01000054.1"/>
</dbReference>
<feature type="transmembrane region" description="Helical" evidence="6">
    <location>
        <begin position="215"/>
        <end position="237"/>
    </location>
</feature>
<evidence type="ECO:0000313" key="12">
    <source>
        <dbReference type="EMBL" id="MCR1233173.1"/>
    </source>
</evidence>
<dbReference type="PANTHER" id="PTHR30250">
    <property type="entry name" value="PST FAMILY PREDICTED COLANIC ACID TRANSPORTER"/>
    <property type="match status" value="1"/>
</dbReference>
<feature type="transmembrane region" description="Helical" evidence="6">
    <location>
        <begin position="173"/>
        <end position="195"/>
    </location>
</feature>
<evidence type="ECO:0000256" key="3">
    <source>
        <dbReference type="ARBA" id="ARBA00022692"/>
    </source>
</evidence>
<feature type="transmembrane region" description="Helical" evidence="6">
    <location>
        <begin position="12"/>
        <end position="33"/>
    </location>
</feature>
<keyword evidence="3 6" id="KW-0812">Transmembrane</keyword>
<feature type="transmembrane region" description="Helical" evidence="6">
    <location>
        <begin position="79"/>
        <end position="100"/>
    </location>
</feature>
<keyword evidence="2" id="KW-1003">Cell membrane</keyword>
<proteinExistence type="predicted"/>